<feature type="compositionally biased region" description="Basic residues" evidence="1">
    <location>
        <begin position="249"/>
        <end position="281"/>
    </location>
</feature>
<feature type="compositionally biased region" description="Basic residues" evidence="1">
    <location>
        <begin position="411"/>
        <end position="420"/>
    </location>
</feature>
<reference evidence="3 4" key="1">
    <citation type="submission" date="2018-12" db="EMBL/GenBank/DDBJ databases">
        <authorList>
            <person name="Yang E."/>
        </authorList>
    </citation>
    <scope>NUCLEOTIDE SEQUENCE [LARGE SCALE GENOMIC DNA]</scope>
    <source>
        <strain evidence="3 4">SOD</strain>
    </source>
</reference>
<feature type="compositionally biased region" description="Basic residues" evidence="1">
    <location>
        <begin position="120"/>
        <end position="132"/>
    </location>
</feature>
<feature type="compositionally biased region" description="Basic and acidic residues" evidence="1">
    <location>
        <begin position="153"/>
        <end position="169"/>
    </location>
</feature>
<accession>A0A430HNN3</accession>
<keyword evidence="4" id="KW-1185">Reference proteome</keyword>
<feature type="compositionally biased region" description="Pro residues" evidence="1">
    <location>
        <begin position="64"/>
        <end position="79"/>
    </location>
</feature>
<dbReference type="SUPFAM" id="SSF53300">
    <property type="entry name" value="vWA-like"/>
    <property type="match status" value="1"/>
</dbReference>
<evidence type="ECO:0000313" key="3">
    <source>
        <dbReference type="EMBL" id="RSZ59113.1"/>
    </source>
</evidence>
<sequence length="809" mass="88924">MDIPWPRARRHRCRAGRSDGGAGRRRCRRTGARHAATAAGGRRRRRTGGARHRVAKPAGHRPARPGPAPAQPRPAPPGPARHSRHRAQRRPGPGARTRPARKLGSPRAAGTARRADRGGYLRRHPARRGARPSRRDPAPEAGRRQPHRRHQRRPEPRRLCRPARRERAPAGRTARRHRPGTALRRTRYADAGAVRAVPPRRRARRERQRGAANGHRCRIRPRPVAGGSLWWRCGAGAGCPHRHLQRHRHAAARGARRRAARHRAAARPRRVPARGRQRRRGAGQPWRGARAAAGQRRRSRWRDAGQHPARLPAPGPGGRRAGRPAGPGPPAPVRRRALHQGARRAGAHAGRRRLRAGAAGDARRVHLAADPGARRAGRRRAQAARCRPPLAAVADRAPGRGARAAGAPRGARTRRHRPPRHLGSGPVSKALTLPDPLVRWRLLLGEAAESCIACPDGAAGAADAALEWLYGRDPERLARGERRQSQDRTGSPDGASVLTTPDWINTIHELFPQEVIERLERDAVERFGIDEVVTNLEVLERIEPSETLLRAVLHTKHLMNPDVLSAARRLVAEVVRRIMEKLATEVRQAFGGSRDRRRPSRIAAAANFDFRRTVAANMKHWDPQRRKLYIRRPAFISRVKRHAERWDIILLIDQSGSMVDSVIHSAVMAACLWQLPGMRTSLVAFDTDVVDLTADVSDPVELLMKVQLGGGTNIAGAVAYAQSLVTDPQRTVVVLVSDFYEGGSDMELVRRVQALVAAGATVLGLAALDSAANPSYDHETAARLVRVGAHVGAMTPGQLAAWLAEKIAQ</sequence>
<comment type="caution">
    <text evidence="3">The sequence shown here is derived from an EMBL/GenBank/DDBJ whole genome shotgun (WGS) entry which is preliminary data.</text>
</comment>
<feature type="region of interest" description="Disordered" evidence="1">
    <location>
        <begin position="249"/>
        <end position="428"/>
    </location>
</feature>
<feature type="region of interest" description="Disordered" evidence="1">
    <location>
        <begin position="478"/>
        <end position="499"/>
    </location>
</feature>
<dbReference type="CDD" id="cd01462">
    <property type="entry name" value="VWA_YIEM_type"/>
    <property type="match status" value="1"/>
</dbReference>
<dbReference type="AlphaFoldDB" id="A0A430HNN3"/>
<feature type="compositionally biased region" description="Low complexity" evidence="1">
    <location>
        <begin position="282"/>
        <end position="294"/>
    </location>
</feature>
<dbReference type="OrthoDB" id="9789979at2"/>
<evidence type="ECO:0000259" key="2">
    <source>
        <dbReference type="SMART" id="SM00327"/>
    </source>
</evidence>
<feature type="compositionally biased region" description="Basic residues" evidence="1">
    <location>
        <begin position="41"/>
        <end position="63"/>
    </location>
</feature>
<dbReference type="PANTHER" id="PTHR30634:SF16">
    <property type="entry name" value="OUTER-MEMBRANE LIPOPROTEIN LOLB"/>
    <property type="match status" value="1"/>
</dbReference>
<feature type="compositionally biased region" description="Basic residues" evidence="1">
    <location>
        <begin position="23"/>
        <end position="32"/>
    </location>
</feature>
<feature type="compositionally biased region" description="Basic and acidic residues" evidence="1">
    <location>
        <begin position="133"/>
        <end position="143"/>
    </location>
</feature>
<dbReference type="Pfam" id="PF05762">
    <property type="entry name" value="VWA_CoxE"/>
    <property type="match status" value="1"/>
</dbReference>
<dbReference type="Gene3D" id="3.40.50.410">
    <property type="entry name" value="von Willebrand factor, type A domain"/>
    <property type="match status" value="1"/>
</dbReference>
<dbReference type="InterPro" id="IPR036465">
    <property type="entry name" value="vWFA_dom_sf"/>
</dbReference>
<gene>
    <name evidence="3" type="ORF">EJB06_11470</name>
</gene>
<name>A0A430HNN3_9BURK</name>
<dbReference type="PANTHER" id="PTHR30634">
    <property type="entry name" value="OUTER MEMBRANE LOLAB LIPOPROTEIN INSERTION APPARATUS"/>
    <property type="match status" value="1"/>
</dbReference>
<dbReference type="InterPro" id="IPR002035">
    <property type="entry name" value="VWF_A"/>
</dbReference>
<feature type="compositionally biased region" description="Basic residues" evidence="1">
    <location>
        <begin position="333"/>
        <end position="355"/>
    </location>
</feature>
<dbReference type="EMBL" id="RXLQ01000005">
    <property type="protein sequence ID" value="RSZ59113.1"/>
    <property type="molecule type" value="Genomic_DNA"/>
</dbReference>
<feature type="compositionally biased region" description="Low complexity" evidence="1">
    <location>
        <begin position="383"/>
        <end position="410"/>
    </location>
</feature>
<organism evidence="3 4">
    <name type="scientific">Massilia atriviolacea</name>
    <dbReference type="NCBI Taxonomy" id="2495579"/>
    <lineage>
        <taxon>Bacteria</taxon>
        <taxon>Pseudomonadati</taxon>
        <taxon>Pseudomonadota</taxon>
        <taxon>Betaproteobacteria</taxon>
        <taxon>Burkholderiales</taxon>
        <taxon>Oxalobacteraceae</taxon>
        <taxon>Telluria group</taxon>
        <taxon>Massilia</taxon>
    </lineage>
</organism>
<evidence type="ECO:0000256" key="1">
    <source>
        <dbReference type="SAM" id="MobiDB-lite"/>
    </source>
</evidence>
<dbReference type="InterPro" id="IPR008912">
    <property type="entry name" value="Uncharacterised_CoxE"/>
</dbReference>
<dbReference type="InterPro" id="IPR050458">
    <property type="entry name" value="LolB"/>
</dbReference>
<dbReference type="Proteomes" id="UP000278085">
    <property type="component" value="Unassembled WGS sequence"/>
</dbReference>
<feature type="domain" description="VWFA" evidence="2">
    <location>
        <begin position="645"/>
        <end position="804"/>
    </location>
</feature>
<protein>
    <submittedName>
        <fullName evidence="3">VWA domain-containing protein</fullName>
    </submittedName>
</protein>
<feature type="compositionally biased region" description="Basic residues" evidence="1">
    <location>
        <begin position="198"/>
        <end position="207"/>
    </location>
</feature>
<feature type="region of interest" description="Disordered" evidence="1">
    <location>
        <begin position="1"/>
        <end position="219"/>
    </location>
</feature>
<proteinExistence type="predicted"/>
<dbReference type="SMART" id="SM00327">
    <property type="entry name" value="VWA"/>
    <property type="match status" value="1"/>
</dbReference>
<evidence type="ECO:0000313" key="4">
    <source>
        <dbReference type="Proteomes" id="UP000278085"/>
    </source>
</evidence>